<dbReference type="HOGENOM" id="CLU_048733_0_0_10"/>
<proteinExistence type="predicted"/>
<keyword evidence="3" id="KW-1185">Reference proteome</keyword>
<dbReference type="Proteomes" id="UP000003327">
    <property type="component" value="Unassembled WGS sequence"/>
</dbReference>
<comment type="caution">
    <text evidence="2">The sequence shown here is derived from an EMBL/GenBank/DDBJ whole genome shotgun (WGS) entry which is preliminary data.</text>
</comment>
<accession>C9MS15</accession>
<keyword evidence="1" id="KW-0812">Transmembrane</keyword>
<dbReference type="OrthoDB" id="1081988at2"/>
<feature type="transmembrane region" description="Helical" evidence="1">
    <location>
        <begin position="78"/>
        <end position="97"/>
    </location>
</feature>
<organism evidence="2 3">
    <name type="scientific">Prevotella veroralis F0319</name>
    <dbReference type="NCBI Taxonomy" id="649761"/>
    <lineage>
        <taxon>Bacteria</taxon>
        <taxon>Pseudomonadati</taxon>
        <taxon>Bacteroidota</taxon>
        <taxon>Bacteroidia</taxon>
        <taxon>Bacteroidales</taxon>
        <taxon>Prevotellaceae</taxon>
        <taxon>Prevotella</taxon>
    </lineage>
</organism>
<dbReference type="eggNOG" id="COG0666">
    <property type="taxonomic scope" value="Bacteria"/>
</dbReference>
<evidence type="ECO:0000313" key="3">
    <source>
        <dbReference type="Proteomes" id="UP000003327"/>
    </source>
</evidence>
<dbReference type="RefSeq" id="WP_004384112.1">
    <property type="nucleotide sequence ID" value="NZ_GG698716.1"/>
</dbReference>
<dbReference type="InterPro" id="IPR029058">
    <property type="entry name" value="AB_hydrolase_fold"/>
</dbReference>
<dbReference type="STRING" id="649761.HMPREF0973_02428"/>
<sequence>MSLQYIQDKDITVCTLGAHQALIKVTSQNSVKRSNGKLIATENDRMGECYRCYKTPAYISVLATVLMNMTLFTSVLCLRAAIGGALAGLVVGGLRGWRAGKDASKDMGFFKKVGTIVSATVQGAQVGSTAGAVLGAVGMYSFLHGKVSKMVQNVIMPNICAAYTKMSTWTRVHPSVKICGQKALLEGAMLNCIQGGLITIIKPDFSEAAKMLALSYFAYNRTTKKKDKDDYDMDKAMDGLSLEQQAMLKSEKLDGYKPLNDEDMRKLDIKGSDLKDPSTGFKADIYKDKNGDYVLVYRGTYSDPDHPENDLVHDWSKEWTDDNMRQGLGMGSEQYKKSIKLAEKVKQGSEKQGKQMTIAGHSLGGGLATAAGAATGSKTYAFCPAGVHPNTYKKYGVQNPDTSKVHTYYSNKDFLNMASNNLSLMPKAAGERIMLHTLDNFDFAKGHDLPLLLKAIQAEEAELGRPIIANIL</sequence>
<keyword evidence="1" id="KW-1133">Transmembrane helix</keyword>
<keyword evidence="1" id="KW-0472">Membrane</keyword>
<dbReference type="SUPFAM" id="SSF53474">
    <property type="entry name" value="alpha/beta-Hydrolases"/>
    <property type="match status" value="1"/>
</dbReference>
<dbReference type="Gene3D" id="3.40.50.1820">
    <property type="entry name" value="alpha/beta hydrolase"/>
    <property type="match status" value="1"/>
</dbReference>
<dbReference type="EMBL" id="ACVA01000058">
    <property type="protein sequence ID" value="EEX17675.1"/>
    <property type="molecule type" value="Genomic_DNA"/>
</dbReference>
<evidence type="ECO:0000313" key="2">
    <source>
        <dbReference type="EMBL" id="EEX17675.1"/>
    </source>
</evidence>
<reference evidence="2 3" key="1">
    <citation type="submission" date="2009-09" db="EMBL/GenBank/DDBJ databases">
        <authorList>
            <person name="Weinstock G."/>
            <person name="Sodergren E."/>
            <person name="Clifton S."/>
            <person name="Fulton L."/>
            <person name="Fulton B."/>
            <person name="Courtney L."/>
            <person name="Fronick C."/>
            <person name="Harrison M."/>
            <person name="Strong C."/>
            <person name="Farmer C."/>
            <person name="Delahaunty K."/>
            <person name="Markovic C."/>
            <person name="Hall O."/>
            <person name="Minx P."/>
            <person name="Tomlinson C."/>
            <person name="Mitreva M."/>
            <person name="Nelson J."/>
            <person name="Hou S."/>
            <person name="Wollam A."/>
            <person name="Pepin K.H."/>
            <person name="Johnson M."/>
            <person name="Bhonagiri V."/>
            <person name="Nash W.E."/>
            <person name="Warren W."/>
            <person name="Chinwalla A."/>
            <person name="Mardis E.R."/>
            <person name="Wilson R.K."/>
        </authorList>
    </citation>
    <scope>NUCLEOTIDE SEQUENCE [LARGE SCALE GENOMIC DNA]</scope>
    <source>
        <strain evidence="2 3">F0319</strain>
    </source>
</reference>
<evidence type="ECO:0008006" key="4">
    <source>
        <dbReference type="Google" id="ProtNLM"/>
    </source>
</evidence>
<dbReference type="Pfam" id="PF26363">
    <property type="entry name" value="Phospholipase-like"/>
    <property type="match status" value="1"/>
</dbReference>
<dbReference type="AlphaFoldDB" id="C9MS15"/>
<evidence type="ECO:0000256" key="1">
    <source>
        <dbReference type="SAM" id="Phobius"/>
    </source>
</evidence>
<name>C9MS15_9BACT</name>
<protein>
    <recommendedName>
        <fullName evidence="4">DUF4280 domain-containing protein</fullName>
    </recommendedName>
</protein>
<gene>
    <name evidence="2" type="ORF">HMPREF0973_02428</name>
</gene>